<dbReference type="InterPro" id="IPR013149">
    <property type="entry name" value="ADH-like_C"/>
</dbReference>
<evidence type="ECO:0000259" key="3">
    <source>
        <dbReference type="SMART" id="SM00829"/>
    </source>
</evidence>
<dbReference type="InterPro" id="IPR011032">
    <property type="entry name" value="GroES-like_sf"/>
</dbReference>
<dbReference type="InterPro" id="IPR036291">
    <property type="entry name" value="NAD(P)-bd_dom_sf"/>
</dbReference>
<dbReference type="SUPFAM" id="SSF50129">
    <property type="entry name" value="GroES-like"/>
    <property type="match status" value="1"/>
</dbReference>
<dbReference type="GeneID" id="113708500"/>
<dbReference type="InterPro" id="IPR020843">
    <property type="entry name" value="ER"/>
</dbReference>
<dbReference type="SUPFAM" id="SSF51735">
    <property type="entry name" value="NAD(P)-binding Rossmann-fold domains"/>
    <property type="match status" value="1"/>
</dbReference>
<dbReference type="Pfam" id="PF08240">
    <property type="entry name" value="ADH_N"/>
    <property type="match status" value="1"/>
</dbReference>
<feature type="domain" description="Enoyl reductase (ER)" evidence="3">
    <location>
        <begin position="58"/>
        <end position="375"/>
    </location>
</feature>
<sequence>MDLYPCVAITNKMDKSIVYPVRGCPEALTARMVDESVVKDNEVGVSNKMKAVFYDKCGGPEVITLREVDAPVVGDYEVLIQVAATTFNRMDLWPRLDENDEIDASKKYPIGMECSGKILRTGKFVAGWKQGDEVCALLQGGGCADLVAVPAYHIISPPKKLDLASAAALPRAACLIWHCFFLMNKLTNGQKVLLQIHGGAGGVGTLAIQIAKHYGCQVFATAGSKERVELCAALGADVCINHKEEDFSQRVKAETNGAGVNYILDCVGVNFLNQNVKSLAYRGKLIIIGFEDPWGFVNFNSKALEDMELEIMGADLNTLHLVEKARLLLLVKKNIWPLVEVGSIKPIIGRAYTFDKAVDALRLIEKHGNLGKILLIPDNT</sequence>
<reference evidence="5" key="1">
    <citation type="submission" date="2025-08" db="UniProtKB">
        <authorList>
            <consortium name="RefSeq"/>
        </authorList>
    </citation>
    <scope>IDENTIFICATION</scope>
    <source>
        <tissue evidence="5">Leaves</tissue>
    </source>
</reference>
<evidence type="ECO:0000256" key="1">
    <source>
        <dbReference type="ARBA" id="ARBA00022857"/>
    </source>
</evidence>
<keyword evidence="1" id="KW-0521">NADP</keyword>
<protein>
    <submittedName>
        <fullName evidence="5">Uncharacterized protein isoform X1</fullName>
    </submittedName>
</protein>
<gene>
    <name evidence="5" type="primary">LOC113708500</name>
</gene>
<evidence type="ECO:0000313" key="5">
    <source>
        <dbReference type="RefSeq" id="XP_071921022.1"/>
    </source>
</evidence>
<accession>A0ABM4VNE2</accession>
<evidence type="ECO:0000313" key="4">
    <source>
        <dbReference type="Proteomes" id="UP001652660"/>
    </source>
</evidence>
<dbReference type="Gene3D" id="3.90.180.10">
    <property type="entry name" value="Medium-chain alcohol dehydrogenases, catalytic domain"/>
    <property type="match status" value="1"/>
</dbReference>
<organism evidence="4 5">
    <name type="scientific">Coffea arabica</name>
    <name type="common">Arabian coffee</name>
    <dbReference type="NCBI Taxonomy" id="13443"/>
    <lineage>
        <taxon>Eukaryota</taxon>
        <taxon>Viridiplantae</taxon>
        <taxon>Streptophyta</taxon>
        <taxon>Embryophyta</taxon>
        <taxon>Tracheophyta</taxon>
        <taxon>Spermatophyta</taxon>
        <taxon>Magnoliopsida</taxon>
        <taxon>eudicotyledons</taxon>
        <taxon>Gunneridae</taxon>
        <taxon>Pentapetalae</taxon>
        <taxon>asterids</taxon>
        <taxon>lamiids</taxon>
        <taxon>Gentianales</taxon>
        <taxon>Rubiaceae</taxon>
        <taxon>Ixoroideae</taxon>
        <taxon>Gardenieae complex</taxon>
        <taxon>Bertiereae - Coffeeae clade</taxon>
        <taxon>Coffeeae</taxon>
        <taxon>Coffea</taxon>
    </lineage>
</organism>
<dbReference type="SMART" id="SM00829">
    <property type="entry name" value="PKS_ER"/>
    <property type="match status" value="1"/>
</dbReference>
<dbReference type="Pfam" id="PF00107">
    <property type="entry name" value="ADH_zinc_N"/>
    <property type="match status" value="1"/>
</dbReference>
<dbReference type="Proteomes" id="UP001652660">
    <property type="component" value="Chromosome 9c"/>
</dbReference>
<dbReference type="PANTHER" id="PTHR48106">
    <property type="entry name" value="QUINONE OXIDOREDUCTASE PIG3-RELATED"/>
    <property type="match status" value="1"/>
</dbReference>
<keyword evidence="4" id="KW-1185">Reference proteome</keyword>
<dbReference type="InterPro" id="IPR013154">
    <property type="entry name" value="ADH-like_N"/>
</dbReference>
<dbReference type="PANTHER" id="PTHR48106:SF8">
    <property type="entry name" value="OS02G0805600 PROTEIN"/>
    <property type="match status" value="1"/>
</dbReference>
<dbReference type="RefSeq" id="XP_071921022.1">
    <property type="nucleotide sequence ID" value="XM_072064921.1"/>
</dbReference>
<evidence type="ECO:0000256" key="2">
    <source>
        <dbReference type="ARBA" id="ARBA00023002"/>
    </source>
</evidence>
<dbReference type="Gene3D" id="3.40.50.720">
    <property type="entry name" value="NAD(P)-binding Rossmann-like Domain"/>
    <property type="match status" value="1"/>
</dbReference>
<proteinExistence type="predicted"/>
<name>A0ABM4VNE2_COFAR</name>
<keyword evidence="2" id="KW-0560">Oxidoreductase</keyword>